<evidence type="ECO:0000259" key="2">
    <source>
        <dbReference type="PROSITE" id="PS01148"/>
    </source>
</evidence>
<dbReference type="AlphaFoldDB" id="A0A0L6W202"/>
<dbReference type="Gene3D" id="3.30.110.40">
    <property type="entry name" value="TusA-like domain"/>
    <property type="match status" value="1"/>
</dbReference>
<dbReference type="Proteomes" id="UP000037175">
    <property type="component" value="Unassembled WGS sequence"/>
</dbReference>
<dbReference type="EMBL" id="LGTE01000016">
    <property type="protein sequence ID" value="KNZ69109.1"/>
    <property type="molecule type" value="Genomic_DNA"/>
</dbReference>
<organism evidence="3 4">
    <name type="scientific">Thermincola ferriacetica</name>
    <dbReference type="NCBI Taxonomy" id="281456"/>
    <lineage>
        <taxon>Bacteria</taxon>
        <taxon>Bacillati</taxon>
        <taxon>Bacillota</taxon>
        <taxon>Clostridia</taxon>
        <taxon>Eubacteriales</taxon>
        <taxon>Thermincolaceae</taxon>
        <taxon>Thermincola</taxon>
    </lineage>
</organism>
<reference evidence="4" key="1">
    <citation type="submission" date="2015-07" db="EMBL/GenBank/DDBJ databases">
        <title>Complete Genome of Thermincola ferriacetica strain Z-0001T.</title>
        <authorList>
            <person name="Lusk B."/>
            <person name="Badalamenti J.P."/>
            <person name="Parameswaran P."/>
            <person name="Bond D.R."/>
            <person name="Torres C.I."/>
        </authorList>
    </citation>
    <scope>NUCLEOTIDE SEQUENCE [LARGE SCALE GENOMIC DNA]</scope>
    <source>
        <strain evidence="4">Z-0001</strain>
    </source>
</reference>
<dbReference type="InterPro" id="IPR036868">
    <property type="entry name" value="TusA-like_sf"/>
</dbReference>
<dbReference type="RefSeq" id="WP_013119411.1">
    <property type="nucleotide sequence ID" value="NZ_LGTE01000016.1"/>
</dbReference>
<protein>
    <submittedName>
        <fullName evidence="3">SirA family protein</fullName>
    </submittedName>
</protein>
<dbReference type="PROSITE" id="PS01148">
    <property type="entry name" value="UPF0033"/>
    <property type="match status" value="1"/>
</dbReference>
<dbReference type="PANTHER" id="PTHR33279:SF6">
    <property type="entry name" value="SULFUR CARRIER PROTEIN YEDF-RELATED"/>
    <property type="match status" value="1"/>
</dbReference>
<proteinExistence type="inferred from homology"/>
<evidence type="ECO:0000313" key="3">
    <source>
        <dbReference type="EMBL" id="KNZ69109.1"/>
    </source>
</evidence>
<dbReference type="PANTHER" id="PTHR33279">
    <property type="entry name" value="SULFUR CARRIER PROTEIN YEDF-RELATED"/>
    <property type="match status" value="1"/>
</dbReference>
<accession>A0A0L6W202</accession>
<feature type="domain" description="UPF0033" evidence="2">
    <location>
        <begin position="6"/>
        <end position="30"/>
    </location>
</feature>
<comment type="caution">
    <text evidence="3">The sequence shown here is derived from an EMBL/GenBank/DDBJ whole genome shotgun (WGS) entry which is preliminary data.</text>
</comment>
<gene>
    <name evidence="3" type="ORF">Tfer_2213</name>
</gene>
<evidence type="ECO:0000256" key="1">
    <source>
        <dbReference type="ARBA" id="ARBA00008984"/>
    </source>
</evidence>
<sequence>MAQKKLDLLGEVCPFPLFKTQAELEQMNSGDVLLIEVDFNQSVRNIIKWCEDQGHNYELDETGQGIWLVTITKK</sequence>
<evidence type="ECO:0000313" key="4">
    <source>
        <dbReference type="Proteomes" id="UP000037175"/>
    </source>
</evidence>
<keyword evidence="4" id="KW-1185">Reference proteome</keyword>
<dbReference type="Pfam" id="PF01206">
    <property type="entry name" value="TusA"/>
    <property type="match status" value="1"/>
</dbReference>
<name>A0A0L6W202_9FIRM</name>
<dbReference type="CDD" id="cd00291">
    <property type="entry name" value="SirA_YedF_YeeD"/>
    <property type="match status" value="1"/>
</dbReference>
<dbReference type="InterPro" id="IPR001455">
    <property type="entry name" value="TusA-like"/>
</dbReference>
<comment type="similarity">
    <text evidence="1">Belongs to the sulfur carrier protein TusA family.</text>
</comment>
<dbReference type="SUPFAM" id="SSF64307">
    <property type="entry name" value="SirA-like"/>
    <property type="match status" value="1"/>
</dbReference>